<name>A0ABP7GJK4_9MICO</name>
<feature type="signal peptide" evidence="2">
    <location>
        <begin position="1"/>
        <end position="21"/>
    </location>
</feature>
<feature type="compositionally biased region" description="Low complexity" evidence="1">
    <location>
        <begin position="38"/>
        <end position="51"/>
    </location>
</feature>
<protein>
    <submittedName>
        <fullName evidence="3">Uncharacterized protein</fullName>
    </submittedName>
</protein>
<organism evidence="3 4">
    <name type="scientific">Microbacterium kribbense</name>
    <dbReference type="NCBI Taxonomy" id="433645"/>
    <lineage>
        <taxon>Bacteria</taxon>
        <taxon>Bacillati</taxon>
        <taxon>Actinomycetota</taxon>
        <taxon>Actinomycetes</taxon>
        <taxon>Micrococcales</taxon>
        <taxon>Microbacteriaceae</taxon>
        <taxon>Microbacterium</taxon>
    </lineage>
</organism>
<evidence type="ECO:0000256" key="2">
    <source>
        <dbReference type="SAM" id="SignalP"/>
    </source>
</evidence>
<gene>
    <name evidence="3" type="ORF">GCM10022240_15630</name>
</gene>
<feature type="chain" id="PRO_5045906302" evidence="2">
    <location>
        <begin position="22"/>
        <end position="144"/>
    </location>
</feature>
<keyword evidence="2" id="KW-0732">Signal</keyword>
<dbReference type="Proteomes" id="UP001500540">
    <property type="component" value="Unassembled WGS sequence"/>
</dbReference>
<evidence type="ECO:0000313" key="3">
    <source>
        <dbReference type="EMBL" id="GAA3764177.1"/>
    </source>
</evidence>
<comment type="caution">
    <text evidence="3">The sequence shown here is derived from an EMBL/GenBank/DDBJ whole genome shotgun (WGS) entry which is preliminary data.</text>
</comment>
<proteinExistence type="predicted"/>
<keyword evidence="4" id="KW-1185">Reference proteome</keyword>
<dbReference type="PROSITE" id="PS51257">
    <property type="entry name" value="PROKAR_LIPOPROTEIN"/>
    <property type="match status" value="1"/>
</dbReference>
<feature type="region of interest" description="Disordered" evidence="1">
    <location>
        <begin position="26"/>
        <end position="57"/>
    </location>
</feature>
<dbReference type="EMBL" id="BAABAF010000005">
    <property type="protein sequence ID" value="GAA3764177.1"/>
    <property type="molecule type" value="Genomic_DNA"/>
</dbReference>
<evidence type="ECO:0000256" key="1">
    <source>
        <dbReference type="SAM" id="MobiDB-lite"/>
    </source>
</evidence>
<sequence>MPARIAAVAAGLLLLALTGCAGTATTAPSGPASDQAHPPAASMSPAPLTPSGSPVDVPQARWNAIAQDLSARGVAGTPTLVSSVAVTWNSGALGCPQPGMSYTQETVPGMRIVVAVAGVQYDYRFGRSDTPVLCPGALRPSTRP</sequence>
<evidence type="ECO:0000313" key="4">
    <source>
        <dbReference type="Proteomes" id="UP001500540"/>
    </source>
</evidence>
<dbReference type="RefSeq" id="WP_344782273.1">
    <property type="nucleotide sequence ID" value="NZ_BAABAF010000005.1"/>
</dbReference>
<reference evidence="4" key="1">
    <citation type="journal article" date="2019" name="Int. J. Syst. Evol. Microbiol.">
        <title>The Global Catalogue of Microorganisms (GCM) 10K type strain sequencing project: providing services to taxonomists for standard genome sequencing and annotation.</title>
        <authorList>
            <consortium name="The Broad Institute Genomics Platform"/>
            <consortium name="The Broad Institute Genome Sequencing Center for Infectious Disease"/>
            <person name="Wu L."/>
            <person name="Ma J."/>
        </authorList>
    </citation>
    <scope>NUCLEOTIDE SEQUENCE [LARGE SCALE GENOMIC DNA]</scope>
    <source>
        <strain evidence="4">JCM 16950</strain>
    </source>
</reference>
<accession>A0ABP7GJK4</accession>